<dbReference type="SUPFAM" id="SSF52075">
    <property type="entry name" value="Outer arm dynein light chain 1"/>
    <property type="match status" value="1"/>
</dbReference>
<keyword evidence="2" id="KW-1185">Reference proteome</keyword>
<proteinExistence type="predicted"/>
<name>A0A928V4M4_9GAMM</name>
<comment type="caution">
    <text evidence="1">The sequence shown here is derived from an EMBL/GenBank/DDBJ whole genome shotgun (WGS) entry which is preliminary data.</text>
</comment>
<accession>A0A928V4M4</accession>
<dbReference type="InterPro" id="IPR032675">
    <property type="entry name" value="LRR_dom_sf"/>
</dbReference>
<gene>
    <name evidence="1" type="ORF">C4F51_06210</name>
</gene>
<dbReference type="Proteomes" id="UP000652567">
    <property type="component" value="Unassembled WGS sequence"/>
</dbReference>
<reference evidence="1" key="1">
    <citation type="submission" date="2018-07" db="EMBL/GenBank/DDBJ databases">
        <title>Genome assembly of strain Ka43.</title>
        <authorList>
            <person name="Kukolya J."/>
            <person name="Nagy I."/>
            <person name="Horvath B."/>
            <person name="Toth A."/>
        </authorList>
    </citation>
    <scope>NUCLEOTIDE SEQUENCE</scope>
    <source>
        <strain evidence="1">KB43</strain>
    </source>
</reference>
<protein>
    <submittedName>
        <fullName evidence="1">Leucine-rich repeat domain-containing protein</fullName>
    </submittedName>
</protein>
<evidence type="ECO:0000313" key="1">
    <source>
        <dbReference type="EMBL" id="MBE8716781.1"/>
    </source>
</evidence>
<dbReference type="AlphaFoldDB" id="A0A928V4M4"/>
<dbReference type="Gene3D" id="3.80.10.10">
    <property type="entry name" value="Ribonuclease Inhibitor"/>
    <property type="match status" value="1"/>
</dbReference>
<organism evidence="1 2">
    <name type="scientific">Cellvibrio polysaccharolyticus</name>
    <dbReference type="NCBI Taxonomy" id="2082724"/>
    <lineage>
        <taxon>Bacteria</taxon>
        <taxon>Pseudomonadati</taxon>
        <taxon>Pseudomonadota</taxon>
        <taxon>Gammaproteobacteria</taxon>
        <taxon>Cellvibrionales</taxon>
        <taxon>Cellvibrionaceae</taxon>
        <taxon>Cellvibrio</taxon>
    </lineage>
</organism>
<evidence type="ECO:0000313" key="2">
    <source>
        <dbReference type="Proteomes" id="UP000652567"/>
    </source>
</evidence>
<dbReference type="EMBL" id="PRDL01000001">
    <property type="protein sequence ID" value="MBE8716781.1"/>
    <property type="molecule type" value="Genomic_DNA"/>
</dbReference>
<sequence>MFGCGYAVSVNERVVYTPASLFTDYKLADTLLHKCVEQSVIDQQVTQASGLKQLNCSNAGIQSLAGLEVFTGIEALNLTSNDLTDVKALASLSQLKIVLLSNNRLQSAAPLLSLLKLEQLDVSENPALTCNDLTQLQRNYAGQTLALKKPAQCS</sequence>